<dbReference type="RefSeq" id="WP_182894085.1">
    <property type="nucleotide sequence ID" value="NZ_JACGZW010000010.1"/>
</dbReference>
<name>A0A7W3ZDT3_9PSEU</name>
<accession>A0A7W3ZDT3</accession>
<reference evidence="2 3" key="1">
    <citation type="submission" date="2020-08" db="EMBL/GenBank/DDBJ databases">
        <title>Amycolatopsis sp. nov. DR6-1 isolated from Dendrobium heterocarpum.</title>
        <authorList>
            <person name="Tedsree N."/>
            <person name="Kuncharoen N."/>
            <person name="Likhitwitayawuid K."/>
            <person name="Tanasupawat S."/>
        </authorList>
    </citation>
    <scope>NUCLEOTIDE SEQUENCE [LARGE SCALE GENOMIC DNA]</scope>
    <source>
        <strain evidence="2 3">DR6-1</strain>
    </source>
</reference>
<evidence type="ECO:0000313" key="2">
    <source>
        <dbReference type="EMBL" id="MBB1157214.1"/>
    </source>
</evidence>
<gene>
    <name evidence="2" type="ORF">H4281_29065</name>
</gene>
<protein>
    <submittedName>
        <fullName evidence="2">Uncharacterized protein</fullName>
    </submittedName>
</protein>
<proteinExistence type="predicted"/>
<dbReference type="Proteomes" id="UP000526734">
    <property type="component" value="Unassembled WGS sequence"/>
</dbReference>
<evidence type="ECO:0000256" key="1">
    <source>
        <dbReference type="SAM" id="MobiDB-lite"/>
    </source>
</evidence>
<feature type="region of interest" description="Disordered" evidence="1">
    <location>
        <begin position="1"/>
        <end position="51"/>
    </location>
</feature>
<evidence type="ECO:0000313" key="3">
    <source>
        <dbReference type="Proteomes" id="UP000526734"/>
    </source>
</evidence>
<sequence length="51" mass="5836">MTAHSRRFGRQCREHFERPETARAAEPEPDAKTVPEPERAPEPEPEVQPGK</sequence>
<feature type="compositionally biased region" description="Basic residues" evidence="1">
    <location>
        <begin position="1"/>
        <end position="10"/>
    </location>
</feature>
<dbReference type="AlphaFoldDB" id="A0A7W3ZDT3"/>
<organism evidence="2 3">
    <name type="scientific">Amycolatopsis dendrobii</name>
    <dbReference type="NCBI Taxonomy" id="2760662"/>
    <lineage>
        <taxon>Bacteria</taxon>
        <taxon>Bacillati</taxon>
        <taxon>Actinomycetota</taxon>
        <taxon>Actinomycetes</taxon>
        <taxon>Pseudonocardiales</taxon>
        <taxon>Pseudonocardiaceae</taxon>
        <taxon>Amycolatopsis</taxon>
    </lineage>
</organism>
<feature type="compositionally biased region" description="Basic and acidic residues" evidence="1">
    <location>
        <begin position="11"/>
        <end position="42"/>
    </location>
</feature>
<keyword evidence="3" id="KW-1185">Reference proteome</keyword>
<comment type="caution">
    <text evidence="2">The sequence shown here is derived from an EMBL/GenBank/DDBJ whole genome shotgun (WGS) entry which is preliminary data.</text>
</comment>
<dbReference type="EMBL" id="JACGZW010000010">
    <property type="protein sequence ID" value="MBB1157214.1"/>
    <property type="molecule type" value="Genomic_DNA"/>
</dbReference>